<evidence type="ECO:0000256" key="2">
    <source>
        <dbReference type="ARBA" id="ARBA00022840"/>
    </source>
</evidence>
<name>A0A270NSW2_STEMA</name>
<evidence type="ECO:0000256" key="1">
    <source>
        <dbReference type="ARBA" id="ARBA00022741"/>
    </source>
</evidence>
<feature type="compositionally biased region" description="Polar residues" evidence="3">
    <location>
        <begin position="437"/>
        <end position="448"/>
    </location>
</feature>
<dbReference type="RefSeq" id="WP_095377038.1">
    <property type="nucleotide sequence ID" value="NZ_NJGC01000001.1"/>
</dbReference>
<feature type="compositionally biased region" description="Polar residues" evidence="3">
    <location>
        <begin position="747"/>
        <end position="762"/>
    </location>
</feature>
<evidence type="ECO:0000256" key="3">
    <source>
        <dbReference type="SAM" id="MobiDB-lite"/>
    </source>
</evidence>
<dbReference type="Pfam" id="PF20410">
    <property type="entry name" value="X-Tfes_XVIPCD"/>
    <property type="match status" value="1"/>
</dbReference>
<feature type="region of interest" description="Disordered" evidence="3">
    <location>
        <begin position="899"/>
        <end position="921"/>
    </location>
</feature>
<dbReference type="Gene3D" id="3.40.50.300">
    <property type="entry name" value="P-loop containing nucleotide triphosphate hydrolases"/>
    <property type="match status" value="1"/>
</dbReference>
<organism evidence="6 7">
    <name type="scientific">Stenotrophomonas maltophilia</name>
    <name type="common">Pseudomonas maltophilia</name>
    <name type="synonym">Xanthomonas maltophilia</name>
    <dbReference type="NCBI Taxonomy" id="40324"/>
    <lineage>
        <taxon>Bacteria</taxon>
        <taxon>Pseudomonadati</taxon>
        <taxon>Pseudomonadota</taxon>
        <taxon>Gammaproteobacteria</taxon>
        <taxon>Lysobacterales</taxon>
        <taxon>Lysobacteraceae</taxon>
        <taxon>Stenotrophomonas</taxon>
        <taxon>Stenotrophomonas maltophilia group</taxon>
    </lineage>
</organism>
<proteinExistence type="predicted"/>
<dbReference type="InterPro" id="IPR010488">
    <property type="entry name" value="Zeta_toxin_domain"/>
</dbReference>
<feature type="compositionally biased region" description="Polar residues" evidence="3">
    <location>
        <begin position="773"/>
        <end position="782"/>
    </location>
</feature>
<sequence length="921" mass="99039">MNAPTGSLDAATHSHVFEEKVVPGSGFAQASSQSKPKAIILAGQPGAGKGSLAGRAETELQYDVIKIDPDELRGYHPDIEKFRENHPYTWSSYTHSDASAWADKLLDATVAGKKNLIFDTTLSNGEWSSELIKDLQSKGYAVEVRAVASAKLESELGVEQRFAGGLDGNGYGRYVPVGARDAIYEKLPNSLDLVHERTDVQIRIFNREGKELYDSHTSPKLPGAALQEAREARLKDPALTRQLRDGWQEQQAWHRDLPQTLPHNDKVSPPTRENLLTERSEAQVVEGLDRQAREMVDIDHTVRVRPTRIRAGSALGIAALALDAYDAGEALRNSSRLRGEGNDTAAESGLIHFGARSVGGFAGAGLGMTVGAVAGVESGPGLLVTGAVGGIAGAFAGDKIAEWTDNRRIYNQADSLGNTWTYNPDHPDQGWQRSAPVDSTNDGVNNPASGVLRAPPALANQLNYQATSESVKLVLGSPPSQRDPFTQPANISDPQSWYPAQWTRTADGLQWQREVTTAVYELGQRETRIDVASPERAAELDQAAAQVVLHNAANSRPAIAARYEAAYAQNGWASYGSIPEAVQQARTDLDAVTASDDNRYQRQADSRWVSEGVIYDSTATGNLRAELDATRDVVAATLPPPQATQSPSPMTADERMRDTLQGAYANAGVALGSEQLAASAAAVQATQAAQGLDPDTTALQVQRNADGGYNMASPIANLRLASDGKTYTIAAVTTTEDIRRAQERDSPISNDSPQQTVRSSLDQPVGPPDAESATPSLQSAMPSTAMAAMQADPLYRQIRDGVAELDTQHGREFDATSERMTASLLVLAKNSGLTRVDHVVLSNATSVHPAAHNVFVVQGKLDDPAHLRAVMPTEQAVKAPIEESMQKYEVASRQVEQQSQVTQLQEQHQQDTQARAASMGR</sequence>
<evidence type="ECO:0000259" key="4">
    <source>
        <dbReference type="Pfam" id="PF06414"/>
    </source>
</evidence>
<keyword evidence="2" id="KW-0067">ATP-binding</keyword>
<feature type="domain" description="Zeta toxin" evidence="4">
    <location>
        <begin position="31"/>
        <end position="216"/>
    </location>
</feature>
<keyword evidence="1" id="KW-0547">Nucleotide-binding</keyword>
<reference evidence="6 7" key="1">
    <citation type="submission" date="2017-06" db="EMBL/GenBank/DDBJ databases">
        <title>Genome sequencing and assembly of Stenotrophomonas maltophilia DF07.</title>
        <authorList>
            <person name="Iyer R."/>
        </authorList>
    </citation>
    <scope>NUCLEOTIDE SEQUENCE [LARGE SCALE GENOMIC DNA]</scope>
    <source>
        <strain evidence="6 7">DF07</strain>
    </source>
</reference>
<gene>
    <name evidence="6" type="ORF">CEK00_00895</name>
</gene>
<dbReference type="InterPro" id="IPR046519">
    <property type="entry name" value="X-Tfes_XVIPCD"/>
</dbReference>
<accession>A0A270NSW2</accession>
<feature type="region of interest" description="Disordered" evidence="3">
    <location>
        <begin position="420"/>
        <end position="452"/>
    </location>
</feature>
<evidence type="ECO:0000313" key="6">
    <source>
        <dbReference type="EMBL" id="PAM74678.1"/>
    </source>
</evidence>
<dbReference type="InterPro" id="IPR027417">
    <property type="entry name" value="P-loop_NTPase"/>
</dbReference>
<feature type="domain" description="X-Tfes XVIPCD" evidence="5">
    <location>
        <begin position="792"/>
        <end position="888"/>
    </location>
</feature>
<feature type="region of interest" description="Disordered" evidence="3">
    <location>
        <begin position="474"/>
        <end position="494"/>
    </location>
</feature>
<comment type="caution">
    <text evidence="6">The sequence shown here is derived from an EMBL/GenBank/DDBJ whole genome shotgun (WGS) entry which is preliminary data.</text>
</comment>
<feature type="region of interest" description="Disordered" evidence="3">
    <location>
        <begin position="738"/>
        <end position="783"/>
    </location>
</feature>
<evidence type="ECO:0000313" key="7">
    <source>
        <dbReference type="Proteomes" id="UP000216433"/>
    </source>
</evidence>
<dbReference type="GO" id="GO:0016301">
    <property type="term" value="F:kinase activity"/>
    <property type="evidence" value="ECO:0007669"/>
    <property type="project" value="InterPro"/>
</dbReference>
<feature type="compositionally biased region" description="Polar residues" evidence="3">
    <location>
        <begin position="478"/>
        <end position="494"/>
    </location>
</feature>
<dbReference type="Pfam" id="PF06414">
    <property type="entry name" value="Zeta_toxin"/>
    <property type="match status" value="1"/>
</dbReference>
<feature type="compositionally biased region" description="Low complexity" evidence="3">
    <location>
        <begin position="899"/>
        <end position="913"/>
    </location>
</feature>
<dbReference type="Proteomes" id="UP000216433">
    <property type="component" value="Unassembled WGS sequence"/>
</dbReference>
<dbReference type="AlphaFoldDB" id="A0A270NSW2"/>
<dbReference type="GO" id="GO:0005524">
    <property type="term" value="F:ATP binding"/>
    <property type="evidence" value="ECO:0007669"/>
    <property type="project" value="UniProtKB-KW"/>
</dbReference>
<protein>
    <submittedName>
        <fullName evidence="6">Uncharacterized protein</fullName>
    </submittedName>
</protein>
<dbReference type="EMBL" id="NJGC01000001">
    <property type="protein sequence ID" value="PAM74678.1"/>
    <property type="molecule type" value="Genomic_DNA"/>
</dbReference>
<dbReference type="SUPFAM" id="SSF52540">
    <property type="entry name" value="P-loop containing nucleoside triphosphate hydrolases"/>
    <property type="match status" value="1"/>
</dbReference>
<evidence type="ECO:0000259" key="5">
    <source>
        <dbReference type="Pfam" id="PF20410"/>
    </source>
</evidence>